<keyword evidence="5" id="KW-1185">Reference proteome</keyword>
<dbReference type="EMBL" id="JADOES010000020">
    <property type="protein sequence ID" value="MBT9316049.1"/>
    <property type="molecule type" value="Genomic_DNA"/>
</dbReference>
<dbReference type="InterPro" id="IPR027417">
    <property type="entry name" value="P-loop_NTPase"/>
</dbReference>
<dbReference type="RefSeq" id="WP_215609117.1">
    <property type="nucleotide sequence ID" value="NZ_JADOES010000020.1"/>
</dbReference>
<evidence type="ECO:0000256" key="2">
    <source>
        <dbReference type="ARBA" id="ARBA00022737"/>
    </source>
</evidence>
<feature type="repeat" description="WD" evidence="3">
    <location>
        <begin position="590"/>
        <end position="621"/>
    </location>
</feature>
<name>A0A947DGN9_9CYAN</name>
<dbReference type="AlphaFoldDB" id="A0A947DGN9"/>
<dbReference type="PANTHER" id="PTHR19879">
    <property type="entry name" value="TRANSCRIPTION INITIATION FACTOR TFIID"/>
    <property type="match status" value="1"/>
</dbReference>
<feature type="repeat" description="WD" evidence="3">
    <location>
        <begin position="714"/>
        <end position="746"/>
    </location>
</feature>
<dbReference type="InterPro" id="IPR001680">
    <property type="entry name" value="WD40_rpt"/>
</dbReference>
<organism evidence="4 5">
    <name type="scientific">Leptothoe spongobia TAU-MAC 1115</name>
    <dbReference type="NCBI Taxonomy" id="1967444"/>
    <lineage>
        <taxon>Bacteria</taxon>
        <taxon>Bacillati</taxon>
        <taxon>Cyanobacteriota</taxon>
        <taxon>Cyanophyceae</taxon>
        <taxon>Nodosilineales</taxon>
        <taxon>Cymatolegaceae</taxon>
        <taxon>Leptothoe</taxon>
        <taxon>Leptothoe spongobia</taxon>
    </lineage>
</organism>
<dbReference type="Pfam" id="PF00400">
    <property type="entry name" value="WD40"/>
    <property type="match status" value="12"/>
</dbReference>
<feature type="repeat" description="WD" evidence="3">
    <location>
        <begin position="796"/>
        <end position="831"/>
    </location>
</feature>
<dbReference type="InterPro" id="IPR019775">
    <property type="entry name" value="WD40_repeat_CS"/>
</dbReference>
<feature type="repeat" description="WD" evidence="3">
    <location>
        <begin position="1000"/>
        <end position="1032"/>
    </location>
</feature>
<dbReference type="PROSITE" id="PS00678">
    <property type="entry name" value="WD_REPEATS_1"/>
    <property type="match status" value="1"/>
</dbReference>
<dbReference type="Gene3D" id="2.130.10.10">
    <property type="entry name" value="YVTN repeat-like/Quinoprotein amine dehydrogenase"/>
    <property type="match status" value="3"/>
</dbReference>
<dbReference type="SUPFAM" id="SSF50978">
    <property type="entry name" value="WD40 repeat-like"/>
    <property type="match status" value="2"/>
</dbReference>
<reference evidence="4" key="1">
    <citation type="submission" date="2020-11" db="EMBL/GenBank/DDBJ databases">
        <authorList>
            <person name="Konstantinou D."/>
            <person name="Gkelis S."/>
            <person name="Popin R."/>
            <person name="Fewer D."/>
            <person name="Sivonen K."/>
        </authorList>
    </citation>
    <scope>NUCLEOTIDE SEQUENCE</scope>
    <source>
        <strain evidence="4">TAU-MAC 1115</strain>
    </source>
</reference>
<protein>
    <submittedName>
        <fullName evidence="4">AAA-like domain-containing protein</fullName>
    </submittedName>
</protein>
<feature type="repeat" description="WD" evidence="3">
    <location>
        <begin position="919"/>
        <end position="953"/>
    </location>
</feature>
<keyword evidence="1 3" id="KW-0853">WD repeat</keyword>
<dbReference type="Proteomes" id="UP000717364">
    <property type="component" value="Unassembled WGS sequence"/>
</dbReference>
<evidence type="ECO:0000313" key="5">
    <source>
        <dbReference type="Proteomes" id="UP000717364"/>
    </source>
</evidence>
<feature type="repeat" description="WD" evidence="3">
    <location>
        <begin position="1041"/>
        <end position="1075"/>
    </location>
</feature>
<evidence type="ECO:0000256" key="1">
    <source>
        <dbReference type="ARBA" id="ARBA00022574"/>
    </source>
</evidence>
<sequence length="1123" mass="125481">MVQSVYQVGGSLSVDAATYVVRQADQTLYEALLTGEFCYVFNARQMGKSSLRTRTQQTLEDLGHRCVYLDMTQLGSEEVTHQQWYRGVMLELLRDLDLLGKVDIRARWNTWDTLPAVQQLRLLIDEILALLPDTRLFIFVDEIDSVLNLEFPVNDFFIFIRACYEQRQNQADYHRLTWALFGVATPSDLIRDRKRTPFNIGRAIDLQDFQLDEAYPLMAGFKDQVSRPEAILKAVLDWSGGQPLLTQKLCQLVAHTAQTEDLNFPPGEEILWIKELVHTHIIKYWEAQDNPEHLRTIRNRLFMDEQRTPRLLGLYQRILEQDSISLDGSPEQTELLLSGLVNQQRRQLQVKNRIYHTIFSSDWIQGQLDRLRPYYQSFNTWVTSEFTDESALLRGQTLQNALTWSKQQTLSDLDYRYLAASQDLNLKESLTQAEANRLQEVEARLAIEQRRSKEQRWLLGGVSLALLVTTSLGIFAWQQYRRSAVSEAQAIVRSAQALFASDQSFAALIEAIRGQRRVQKLWNTDPTLQTQASKITEQLLLDIRQQNRLDGHQATVTTTSFSPNGQRLATAGVDKKIHLWNPAGVMLASLEGHTSTISQVKFSPTGSLLASAGDDGTIRLWTTDGTPKQVINSQIENIWGLDFSPDGQTLAACGQAGEAELWQRDGTFIRNLDSGGTLPGICSLAYSPQGNQIAIGSNNGMVTLWHPNGQLLHTLEHQDPIRSVAYSPDGELLATGNQNGQINLWQTDGSLLHTLNYHEAPIRTLAFSPDGQQLVSASLDKTLSIWSNNGILLDILKGHQAGVWGVTVSPDGQTIASSGADKVVRLWQTNNPFRQSFYDVSGVVLKALYSHDGKTLVMGDINNQIILFNLDSFTRRVIQAHQSVVMNLARHPQAEQFLSVSEDTTLKRWSMDGTLLQTYSGHDKAVLATDWHPNGQEIVTGTATGHLYHWNVDGTLVRRWSGHSAPIRDIAYSPDGTQFASASNDSTVRLWSTDGTLLQTLEHDATVWRVAFSHDGTLLITGNGDSKAKIWQTDGTLLSTLEGHQAAVWGVAFSPDDTFVTTASVDETAKLWKLDGTLLTTLEGQGSGIRSVVFSPDGQSLASVGDNRSLFVWNISTCAIQIA</sequence>
<accession>A0A947DGN9</accession>
<reference evidence="4" key="2">
    <citation type="journal article" date="2021" name="Mar. Drugs">
        <title>Genome Reduction and Secondary Metabolism of the Marine Sponge-Associated Cyanobacterium Leptothoe.</title>
        <authorList>
            <person name="Konstantinou D."/>
            <person name="Popin R.V."/>
            <person name="Fewer D.P."/>
            <person name="Sivonen K."/>
            <person name="Gkelis S."/>
        </authorList>
    </citation>
    <scope>NUCLEOTIDE SEQUENCE</scope>
    <source>
        <strain evidence="4">TAU-MAC 1115</strain>
    </source>
</reference>
<dbReference type="PROSITE" id="PS50082">
    <property type="entry name" value="WD_REPEATS_2"/>
    <property type="match status" value="11"/>
</dbReference>
<dbReference type="Pfam" id="PF14516">
    <property type="entry name" value="AAA_35"/>
    <property type="match status" value="1"/>
</dbReference>
<dbReference type="SMART" id="SM00320">
    <property type="entry name" value="WD40"/>
    <property type="match status" value="14"/>
</dbReference>
<keyword evidence="2" id="KW-0677">Repeat</keyword>
<dbReference type="PANTHER" id="PTHR19879:SF9">
    <property type="entry name" value="TRANSCRIPTION INITIATION FACTOR TFIID SUBUNIT 5"/>
    <property type="match status" value="1"/>
</dbReference>
<comment type="caution">
    <text evidence="4">The sequence shown here is derived from an EMBL/GenBank/DDBJ whole genome shotgun (WGS) entry which is preliminary data.</text>
</comment>
<dbReference type="PRINTS" id="PR00320">
    <property type="entry name" value="GPROTEINBRPT"/>
</dbReference>
<dbReference type="InterPro" id="IPR036322">
    <property type="entry name" value="WD40_repeat_dom_sf"/>
</dbReference>
<dbReference type="SUPFAM" id="SSF52540">
    <property type="entry name" value="P-loop containing nucleoside triphosphate hydrolases"/>
    <property type="match status" value="1"/>
</dbReference>
<feature type="repeat" description="WD" evidence="3">
    <location>
        <begin position="549"/>
        <end position="581"/>
    </location>
</feature>
<evidence type="ECO:0000313" key="4">
    <source>
        <dbReference type="EMBL" id="MBT9316049.1"/>
    </source>
</evidence>
<gene>
    <name evidence="4" type="ORF">IXB50_11520</name>
</gene>
<dbReference type="InterPro" id="IPR015943">
    <property type="entry name" value="WD40/YVTN_repeat-like_dom_sf"/>
</dbReference>
<feature type="repeat" description="WD" evidence="3">
    <location>
        <begin position="960"/>
        <end position="992"/>
    </location>
</feature>
<dbReference type="PROSITE" id="PS50294">
    <property type="entry name" value="WD_REPEATS_REGION"/>
    <property type="match status" value="11"/>
</dbReference>
<dbReference type="CDD" id="cd00200">
    <property type="entry name" value="WD40"/>
    <property type="match status" value="2"/>
</dbReference>
<feature type="repeat" description="WD" evidence="3">
    <location>
        <begin position="1082"/>
        <end position="1117"/>
    </location>
</feature>
<dbReference type="Gene3D" id="3.40.50.300">
    <property type="entry name" value="P-loop containing nucleotide triphosphate hydrolases"/>
    <property type="match status" value="1"/>
</dbReference>
<feature type="repeat" description="WD" evidence="3">
    <location>
        <begin position="755"/>
        <end position="787"/>
    </location>
</feature>
<dbReference type="InterPro" id="IPR020472">
    <property type="entry name" value="WD40_PAC1"/>
</dbReference>
<proteinExistence type="predicted"/>
<feature type="repeat" description="WD" evidence="3">
    <location>
        <begin position="878"/>
        <end position="912"/>
    </location>
</feature>
<evidence type="ECO:0000256" key="3">
    <source>
        <dbReference type="PROSITE-ProRule" id="PRU00221"/>
    </source>
</evidence>